<keyword evidence="5" id="KW-0998">Cell outer membrane</keyword>
<dbReference type="InterPro" id="IPR010583">
    <property type="entry name" value="MipA"/>
</dbReference>
<gene>
    <name evidence="7" type="primary">mipA</name>
    <name evidence="7" type="ORF">BN1804_02250</name>
</gene>
<evidence type="ECO:0000256" key="5">
    <source>
        <dbReference type="ARBA" id="ARBA00023237"/>
    </source>
</evidence>
<dbReference type="AlphaFoldDB" id="A0A0G4QAS9"/>
<evidence type="ECO:0000313" key="8">
    <source>
        <dbReference type="Proteomes" id="UP000183920"/>
    </source>
</evidence>
<dbReference type="PANTHER" id="PTHR38776:SF1">
    <property type="entry name" value="MLTA-INTERACTING PROTEIN-RELATED"/>
    <property type="match status" value="1"/>
</dbReference>
<proteinExistence type="inferred from homology"/>
<evidence type="ECO:0000256" key="2">
    <source>
        <dbReference type="ARBA" id="ARBA00005722"/>
    </source>
</evidence>
<keyword evidence="4" id="KW-0472">Membrane</keyword>
<comment type="subcellular location">
    <subcellularLocation>
        <location evidence="1">Cell outer membrane</location>
    </subcellularLocation>
</comment>
<dbReference type="RefSeq" id="WP_072064112.1">
    <property type="nucleotide sequence ID" value="NZ_CVRY01000004.1"/>
</dbReference>
<dbReference type="PANTHER" id="PTHR38776">
    <property type="entry name" value="MLTA-INTERACTING PROTEIN-RELATED"/>
    <property type="match status" value="1"/>
</dbReference>
<comment type="similarity">
    <text evidence="2">Belongs to the MipA/OmpV family.</text>
</comment>
<dbReference type="GO" id="GO:0009252">
    <property type="term" value="P:peptidoglycan biosynthetic process"/>
    <property type="evidence" value="ECO:0007669"/>
    <property type="project" value="TreeGrafter"/>
</dbReference>
<dbReference type="GO" id="GO:0009279">
    <property type="term" value="C:cell outer membrane"/>
    <property type="evidence" value="ECO:0007669"/>
    <property type="project" value="UniProtKB-SubCell"/>
</dbReference>
<dbReference type="Proteomes" id="UP000183920">
    <property type="component" value="Unassembled WGS sequence"/>
</dbReference>
<feature type="signal peptide" evidence="6">
    <location>
        <begin position="1"/>
        <end position="23"/>
    </location>
</feature>
<evidence type="ECO:0000313" key="7">
    <source>
        <dbReference type="EMBL" id="CRL62980.1"/>
    </source>
</evidence>
<evidence type="ECO:0000256" key="1">
    <source>
        <dbReference type="ARBA" id="ARBA00004442"/>
    </source>
</evidence>
<sequence precursor="true">MSNKKIIISLAVIAGLSAPAAFAGEWSIGGSVLAQVTPYKGAKSKDYLLPVPQVNYQSENFYFATLAAGYYLWNTPKDQLSVDLHYYPQAYKPSDSDDEQMKKLNRRRDTMMGGFTYKHHESWGSLRAIVSGDMLGKSNGIIADAAYLYPFKFGNWSLQPGAGVVWENKKQNRYAYGISHAESQRSGLAEYTPNDSWRPYFEISANYKFAEKWNFFAMGRIDHLPSEVKDSPMVNKSVTAIVWTGVTYTF</sequence>
<name>A0A0G4QAS9_9GAMM</name>
<feature type="chain" id="PRO_5005196025" evidence="6">
    <location>
        <begin position="24"/>
        <end position="250"/>
    </location>
</feature>
<dbReference type="Pfam" id="PF06629">
    <property type="entry name" value="MipA"/>
    <property type="match status" value="1"/>
</dbReference>
<protein>
    <submittedName>
        <fullName evidence="7">MltA-interacting protein</fullName>
    </submittedName>
</protein>
<evidence type="ECO:0000256" key="6">
    <source>
        <dbReference type="SAM" id="SignalP"/>
    </source>
</evidence>
<dbReference type="EMBL" id="CVRY01000004">
    <property type="protein sequence ID" value="CRL62980.1"/>
    <property type="molecule type" value="Genomic_DNA"/>
</dbReference>
<dbReference type="SUPFAM" id="SSF56935">
    <property type="entry name" value="Porins"/>
    <property type="match status" value="1"/>
</dbReference>
<organism evidence="7 8">
    <name type="scientific">Proteus penneri</name>
    <dbReference type="NCBI Taxonomy" id="102862"/>
    <lineage>
        <taxon>Bacteria</taxon>
        <taxon>Pseudomonadati</taxon>
        <taxon>Pseudomonadota</taxon>
        <taxon>Gammaproteobacteria</taxon>
        <taxon>Enterobacterales</taxon>
        <taxon>Morganellaceae</taxon>
        <taxon>Proteus</taxon>
    </lineage>
</organism>
<accession>A0A0G4QAS9</accession>
<keyword evidence="3 6" id="KW-0732">Signal</keyword>
<evidence type="ECO:0000256" key="3">
    <source>
        <dbReference type="ARBA" id="ARBA00022729"/>
    </source>
</evidence>
<reference evidence="8" key="1">
    <citation type="submission" date="2015-06" db="EMBL/GenBank/DDBJ databases">
        <authorList>
            <person name="Urmite Genomes"/>
        </authorList>
    </citation>
    <scope>NUCLEOTIDE SEQUENCE [LARGE SCALE GENOMIC DNA]</scope>
    <source>
        <strain evidence="8">CSUR P1867</strain>
    </source>
</reference>
<evidence type="ECO:0000256" key="4">
    <source>
        <dbReference type="ARBA" id="ARBA00023136"/>
    </source>
</evidence>